<organism evidence="3 4">
    <name type="scientific">Zasmidium cellare</name>
    <name type="common">Wine cellar mold</name>
    <name type="synonym">Racodium cellare</name>
    <dbReference type="NCBI Taxonomy" id="395010"/>
    <lineage>
        <taxon>Eukaryota</taxon>
        <taxon>Fungi</taxon>
        <taxon>Dikarya</taxon>
        <taxon>Ascomycota</taxon>
        <taxon>Pezizomycotina</taxon>
        <taxon>Dothideomycetes</taxon>
        <taxon>Dothideomycetidae</taxon>
        <taxon>Mycosphaerellales</taxon>
        <taxon>Mycosphaerellaceae</taxon>
        <taxon>Zasmidium</taxon>
    </lineage>
</organism>
<feature type="compositionally biased region" description="Low complexity" evidence="1">
    <location>
        <begin position="250"/>
        <end position="260"/>
    </location>
</feature>
<keyword evidence="4" id="KW-1185">Reference proteome</keyword>
<reference evidence="3 4" key="1">
    <citation type="journal article" date="2023" name="G3 (Bethesda)">
        <title>A chromosome-level genome assembly of Zasmidium syzygii isolated from banana leaves.</title>
        <authorList>
            <person name="van Westerhoven A.C."/>
            <person name="Mehrabi R."/>
            <person name="Talebi R."/>
            <person name="Steentjes M.B.F."/>
            <person name="Corcolon B."/>
            <person name="Chong P.A."/>
            <person name="Kema G.H.J."/>
            <person name="Seidl M.F."/>
        </authorList>
    </citation>
    <scope>NUCLEOTIDE SEQUENCE [LARGE SCALE GENOMIC DNA]</scope>
    <source>
        <strain evidence="3 4">P124</strain>
    </source>
</reference>
<dbReference type="CDD" id="cd14687">
    <property type="entry name" value="bZIP_ATF2"/>
    <property type="match status" value="1"/>
</dbReference>
<evidence type="ECO:0000259" key="2">
    <source>
        <dbReference type="PROSITE" id="PS50217"/>
    </source>
</evidence>
<dbReference type="Proteomes" id="UP001305779">
    <property type="component" value="Unassembled WGS sequence"/>
</dbReference>
<name>A0ABR0F6J4_ZASCE</name>
<feature type="region of interest" description="Disordered" evidence="1">
    <location>
        <begin position="221"/>
        <end position="292"/>
    </location>
</feature>
<comment type="caution">
    <text evidence="3">The sequence shown here is derived from an EMBL/GenBank/DDBJ whole genome shotgun (WGS) entry which is preliminary data.</text>
</comment>
<sequence>MHTKKRTPKAVKQLRGPAYVAHLEGKIEELQAKLKVSSESSSDAEQPALDGRQGRDRFSSSSSTPEISLEDTCTDYSASSRGPAKHELLDDKIPPPLVDVNGTFEFGTENPFQTHLSSPIAENKGMVQSRKDTLWSQPELESSIGHPGFDDSFAIDWTNTELQPPPLPNVLPVHLHPVSLNPQGLVKAELYGAPGKGFLGQETLKQQTLEGLEVGEEQILPGLTSSGHDDVRKSIHTSPSPLRSTQSPASSTGRGRSRSSQEGNRNKVQHRERNRLAAAKTRTKKRAAKEKLQEDARIAEARNTYLSKQVLELRQQRAHLRELALQHDIRPSLSCQCSQIHKYNMGTLQEALYQKT</sequence>
<gene>
    <name evidence="3" type="ORF">PRZ48_002492</name>
</gene>
<dbReference type="InterPro" id="IPR004827">
    <property type="entry name" value="bZIP"/>
</dbReference>
<accession>A0ABR0F6J4</accession>
<feature type="compositionally biased region" description="Basic and acidic residues" evidence="1">
    <location>
        <begin position="84"/>
        <end position="93"/>
    </location>
</feature>
<feature type="domain" description="BZIP" evidence="2">
    <location>
        <begin position="264"/>
        <end position="327"/>
    </location>
</feature>
<dbReference type="PROSITE" id="PS50217">
    <property type="entry name" value="BZIP"/>
    <property type="match status" value="1"/>
</dbReference>
<dbReference type="InterPro" id="IPR046347">
    <property type="entry name" value="bZIP_sf"/>
</dbReference>
<feature type="region of interest" description="Disordered" evidence="1">
    <location>
        <begin position="34"/>
        <end position="94"/>
    </location>
</feature>
<evidence type="ECO:0000256" key="1">
    <source>
        <dbReference type="SAM" id="MobiDB-lite"/>
    </source>
</evidence>
<proteinExistence type="predicted"/>
<evidence type="ECO:0000313" key="3">
    <source>
        <dbReference type="EMBL" id="KAK4508753.1"/>
    </source>
</evidence>
<evidence type="ECO:0000313" key="4">
    <source>
        <dbReference type="Proteomes" id="UP001305779"/>
    </source>
</evidence>
<dbReference type="SUPFAM" id="SSF57959">
    <property type="entry name" value="Leucine zipper domain"/>
    <property type="match status" value="1"/>
</dbReference>
<dbReference type="EMBL" id="JAXOVC010000001">
    <property type="protein sequence ID" value="KAK4508753.1"/>
    <property type="molecule type" value="Genomic_DNA"/>
</dbReference>
<protein>
    <recommendedName>
        <fullName evidence="2">BZIP domain-containing protein</fullName>
    </recommendedName>
</protein>
<feature type="compositionally biased region" description="Polar residues" evidence="1">
    <location>
        <begin position="236"/>
        <end position="249"/>
    </location>
</feature>
<dbReference type="PROSITE" id="PS00036">
    <property type="entry name" value="BZIP_BASIC"/>
    <property type="match status" value="1"/>
</dbReference>
<dbReference type="Gene3D" id="1.20.5.170">
    <property type="match status" value="1"/>
</dbReference>